<comment type="caution">
    <text evidence="1">The sequence shown here is derived from an EMBL/GenBank/DDBJ whole genome shotgun (WGS) entry which is preliminary data.</text>
</comment>
<name>A0AAD9G7S4_BABDI</name>
<evidence type="ECO:0000313" key="2">
    <source>
        <dbReference type="Proteomes" id="UP001195914"/>
    </source>
</evidence>
<reference evidence="1" key="1">
    <citation type="journal article" date="2014" name="Nucleic Acids Res.">
        <title>The evolutionary dynamics of variant antigen genes in Babesia reveal a history of genomic innovation underlying host-parasite interaction.</title>
        <authorList>
            <person name="Jackson A.P."/>
            <person name="Otto T.D."/>
            <person name="Darby A."/>
            <person name="Ramaprasad A."/>
            <person name="Xia D."/>
            <person name="Echaide I.E."/>
            <person name="Farber M."/>
            <person name="Gahlot S."/>
            <person name="Gamble J."/>
            <person name="Gupta D."/>
            <person name="Gupta Y."/>
            <person name="Jackson L."/>
            <person name="Malandrin L."/>
            <person name="Malas T.B."/>
            <person name="Moussa E."/>
            <person name="Nair M."/>
            <person name="Reid A.J."/>
            <person name="Sanders M."/>
            <person name="Sharma J."/>
            <person name="Tracey A."/>
            <person name="Quail M.A."/>
            <person name="Weir W."/>
            <person name="Wastling J.M."/>
            <person name="Hall N."/>
            <person name="Willadsen P."/>
            <person name="Lingelbach K."/>
            <person name="Shiels B."/>
            <person name="Tait A."/>
            <person name="Berriman M."/>
            <person name="Allred D.R."/>
            <person name="Pain A."/>
        </authorList>
    </citation>
    <scope>NUCLEOTIDE SEQUENCE</scope>
    <source>
        <strain evidence="1">1802A</strain>
    </source>
</reference>
<dbReference type="AlphaFoldDB" id="A0AAD9G7S4"/>
<accession>A0AAD9G7S4</accession>
<organism evidence="1 2">
    <name type="scientific">Babesia divergens</name>
    <dbReference type="NCBI Taxonomy" id="32595"/>
    <lineage>
        <taxon>Eukaryota</taxon>
        <taxon>Sar</taxon>
        <taxon>Alveolata</taxon>
        <taxon>Apicomplexa</taxon>
        <taxon>Aconoidasida</taxon>
        <taxon>Piroplasmida</taxon>
        <taxon>Babesiidae</taxon>
        <taxon>Babesia</taxon>
    </lineage>
</organism>
<keyword evidence="2" id="KW-1185">Reference proteome</keyword>
<sequence length="248" mass="27811">MVDFGDVSTTTPTSLDGQNALFNARKQTGVPEEIYFRSNQMQSAHIMALDQLIQYQCSRLEKQLSALKTKRKLLLEGAAVSVSLNELVSDELLEAAEGLLVPDRCTSVEHRSDESVKSDNSQNDGDEISKIIDSINMRNLSGDGFGRSRRVQFTAHEVSDNSYDQIPRRCATLPDCRSDFPISNDVQLMLHMQGTCKPCAFYYNKKKGCRNGISCGFCHHEDHSSCTLKQWKKQQKLLSQSGSMSFEK</sequence>
<evidence type="ECO:0008006" key="3">
    <source>
        <dbReference type="Google" id="ProtNLM"/>
    </source>
</evidence>
<evidence type="ECO:0000313" key="1">
    <source>
        <dbReference type="EMBL" id="KAK1933407.1"/>
    </source>
</evidence>
<reference evidence="1" key="2">
    <citation type="submission" date="2021-05" db="EMBL/GenBank/DDBJ databases">
        <authorList>
            <person name="Pain A."/>
        </authorList>
    </citation>
    <scope>NUCLEOTIDE SEQUENCE</scope>
    <source>
        <strain evidence="1">1802A</strain>
    </source>
</reference>
<protein>
    <recommendedName>
        <fullName evidence="3">C3H1-type domain-containing protein</fullName>
    </recommendedName>
</protein>
<dbReference type="EMBL" id="JAHBMH010000073">
    <property type="protein sequence ID" value="KAK1933407.1"/>
    <property type="molecule type" value="Genomic_DNA"/>
</dbReference>
<proteinExistence type="predicted"/>
<gene>
    <name evidence="1" type="ORF">X943_003518</name>
</gene>
<dbReference type="Proteomes" id="UP001195914">
    <property type="component" value="Unassembled WGS sequence"/>
</dbReference>